<organism evidence="3 4">
    <name type="scientific">Agrocybe chaxingu</name>
    <dbReference type="NCBI Taxonomy" id="84603"/>
    <lineage>
        <taxon>Eukaryota</taxon>
        <taxon>Fungi</taxon>
        <taxon>Dikarya</taxon>
        <taxon>Basidiomycota</taxon>
        <taxon>Agaricomycotina</taxon>
        <taxon>Agaricomycetes</taxon>
        <taxon>Agaricomycetidae</taxon>
        <taxon>Agaricales</taxon>
        <taxon>Agaricineae</taxon>
        <taxon>Strophariaceae</taxon>
        <taxon>Agrocybe</taxon>
    </lineage>
</organism>
<evidence type="ECO:0000256" key="1">
    <source>
        <dbReference type="SAM" id="MobiDB-lite"/>
    </source>
</evidence>
<keyword evidence="4" id="KW-1185">Reference proteome</keyword>
<sequence>MGAPKMLFTHSGMSFINLRPTATVNIGVTASIFAAAKSNFIPDKRDASIASVIAATYVAGSVAYLARDFYSSTLFQDFLSRRYGIGEIIDADILLAHPEVLVYDAKVYGPACMRPSQLAAFEYERAIKNALNICGYSDGPGTDFAIVVQREGVCLPDDAPPVVDGKVFGPAWMRPSQLAAFEYERAINGMLPVCTSDDAPGKDIAVMVQGEGVCLAKDPPPVVDSKTYGLACARTNLFAVFMHEKVLCASGDGPSGSPRLLEVATRSASVGSSSSESEGDGRGRGDEPGNGSGGNDASGSDSRQPTHDISNSDGKKPPNKKNPIPKRIRNNDSPPPPPPPPAPPAVEVPKPTNNSNTSPIFAIIIGFVLGALCGVVLKSSYVKHLYSSIRARTRASKRSRRRSPTVILSRTTALLILAFMAFFYVDSCVNPYGRSLRPGEVISQPTSFVIVPQPRAVVPQSRRVVVPQSQAVVPQTPTAVVPRPLVTEPPMRLAIDKNYYAMDYRSMASTTARATSIPPSASDSLLDYDLMVFVLQVLALLIILYILLEVVYWIWVKEPMPLPSPKLVPIDVPQGAIVNPEQHDFEGPLSGISDNETLSVDARTEYSFSADSASDSDSEVPRQVIDKGKAVAVDEAVEADPDETVEVEEDEFVKDEEDGAEAESANNSFEVSEEIEEVMQMVFVLLTLPLRLLLTLV</sequence>
<accession>A0A9W8JW74</accession>
<reference evidence="3" key="1">
    <citation type="submission" date="2022-07" db="EMBL/GenBank/DDBJ databases">
        <title>Genome Sequence of Agrocybe chaxingu.</title>
        <authorList>
            <person name="Buettner E."/>
        </authorList>
    </citation>
    <scope>NUCLEOTIDE SEQUENCE</scope>
    <source>
        <strain evidence="3">MP-N11</strain>
    </source>
</reference>
<protein>
    <submittedName>
        <fullName evidence="3">Uncharacterized protein</fullName>
    </submittedName>
</protein>
<keyword evidence="2" id="KW-0812">Transmembrane</keyword>
<evidence type="ECO:0000313" key="3">
    <source>
        <dbReference type="EMBL" id="KAJ3501723.1"/>
    </source>
</evidence>
<feature type="transmembrane region" description="Helical" evidence="2">
    <location>
        <begin position="360"/>
        <end position="382"/>
    </location>
</feature>
<dbReference type="EMBL" id="JANKHO010001391">
    <property type="protein sequence ID" value="KAJ3501723.1"/>
    <property type="molecule type" value="Genomic_DNA"/>
</dbReference>
<feature type="transmembrane region" description="Helical" evidence="2">
    <location>
        <begin position="530"/>
        <end position="556"/>
    </location>
</feature>
<feature type="region of interest" description="Disordered" evidence="1">
    <location>
        <begin position="263"/>
        <end position="351"/>
    </location>
</feature>
<feature type="region of interest" description="Disordered" evidence="1">
    <location>
        <begin position="640"/>
        <end position="668"/>
    </location>
</feature>
<comment type="caution">
    <text evidence="3">The sequence shown here is derived from an EMBL/GenBank/DDBJ whole genome shotgun (WGS) entry which is preliminary data.</text>
</comment>
<feature type="compositionally biased region" description="Pro residues" evidence="1">
    <location>
        <begin position="333"/>
        <end position="346"/>
    </location>
</feature>
<dbReference type="AlphaFoldDB" id="A0A9W8JW74"/>
<name>A0A9W8JW74_9AGAR</name>
<dbReference type="Proteomes" id="UP001148786">
    <property type="component" value="Unassembled WGS sequence"/>
</dbReference>
<feature type="transmembrane region" description="Helical" evidence="2">
    <location>
        <begin position="403"/>
        <end position="425"/>
    </location>
</feature>
<keyword evidence="2" id="KW-0472">Membrane</keyword>
<feature type="compositionally biased region" description="Acidic residues" evidence="1">
    <location>
        <begin position="640"/>
        <end position="661"/>
    </location>
</feature>
<feature type="compositionally biased region" description="Low complexity" evidence="1">
    <location>
        <begin position="266"/>
        <end position="276"/>
    </location>
</feature>
<proteinExistence type="predicted"/>
<feature type="compositionally biased region" description="Basic residues" evidence="1">
    <location>
        <begin position="317"/>
        <end position="328"/>
    </location>
</feature>
<gene>
    <name evidence="3" type="ORF">NLJ89_g9209</name>
</gene>
<dbReference type="OrthoDB" id="10511611at2759"/>
<evidence type="ECO:0000256" key="2">
    <source>
        <dbReference type="SAM" id="Phobius"/>
    </source>
</evidence>
<evidence type="ECO:0000313" key="4">
    <source>
        <dbReference type="Proteomes" id="UP001148786"/>
    </source>
</evidence>
<keyword evidence="2" id="KW-1133">Transmembrane helix</keyword>